<evidence type="ECO:0000313" key="4">
    <source>
        <dbReference type="Proteomes" id="UP001311915"/>
    </source>
</evidence>
<comment type="caution">
    <text evidence="3">The sequence shown here is derived from an EMBL/GenBank/DDBJ whole genome shotgun (WGS) entry which is preliminary data.</text>
</comment>
<feature type="domain" description="Terpene synthase metal-binding" evidence="2">
    <location>
        <begin position="2"/>
        <end position="87"/>
    </location>
</feature>
<dbReference type="GO" id="GO:0000287">
    <property type="term" value="F:magnesium ion binding"/>
    <property type="evidence" value="ECO:0007669"/>
    <property type="project" value="InterPro"/>
</dbReference>
<dbReference type="AlphaFoldDB" id="A0AAV9M4A9"/>
<evidence type="ECO:0000259" key="2">
    <source>
        <dbReference type="Pfam" id="PF03936"/>
    </source>
</evidence>
<dbReference type="PANTHER" id="PTHR31225:SF108">
    <property type="entry name" value="(E,E)-GERMACRENE B SYNTHASE-LIKE"/>
    <property type="match status" value="1"/>
</dbReference>
<name>A0AAV9M4A9_9SOLN</name>
<dbReference type="InterPro" id="IPR008949">
    <property type="entry name" value="Isoprenoid_synthase_dom_sf"/>
</dbReference>
<dbReference type="InterPro" id="IPR005630">
    <property type="entry name" value="Terpene_synthase_metal-bd"/>
</dbReference>
<proteinExistence type="predicted"/>
<keyword evidence="1" id="KW-0479">Metal-binding</keyword>
<dbReference type="Proteomes" id="UP001311915">
    <property type="component" value="Unassembled WGS sequence"/>
</dbReference>
<dbReference type="EMBL" id="JAWPEI010000003">
    <property type="protein sequence ID" value="KAK4732880.1"/>
    <property type="molecule type" value="Genomic_DNA"/>
</dbReference>
<dbReference type="SUPFAM" id="SSF48576">
    <property type="entry name" value="Terpenoid synthases"/>
    <property type="match status" value="1"/>
</dbReference>
<accession>A0AAV9M4A9</accession>
<dbReference type="Gene3D" id="1.10.600.10">
    <property type="entry name" value="Farnesyl Diphosphate Synthase"/>
    <property type="match status" value="1"/>
</dbReference>
<dbReference type="PANTHER" id="PTHR31225">
    <property type="entry name" value="OS04G0344100 PROTEIN-RELATED"/>
    <property type="match status" value="1"/>
</dbReference>
<organism evidence="3 4">
    <name type="scientific">Solanum pinnatisectum</name>
    <name type="common">tansyleaf nightshade</name>
    <dbReference type="NCBI Taxonomy" id="50273"/>
    <lineage>
        <taxon>Eukaryota</taxon>
        <taxon>Viridiplantae</taxon>
        <taxon>Streptophyta</taxon>
        <taxon>Embryophyta</taxon>
        <taxon>Tracheophyta</taxon>
        <taxon>Spermatophyta</taxon>
        <taxon>Magnoliopsida</taxon>
        <taxon>eudicotyledons</taxon>
        <taxon>Gunneridae</taxon>
        <taxon>Pentapetalae</taxon>
        <taxon>asterids</taxon>
        <taxon>lamiids</taxon>
        <taxon>Solanales</taxon>
        <taxon>Solanaceae</taxon>
        <taxon>Solanoideae</taxon>
        <taxon>Solaneae</taxon>
        <taxon>Solanum</taxon>
    </lineage>
</organism>
<reference evidence="3 4" key="1">
    <citation type="submission" date="2023-10" db="EMBL/GenBank/DDBJ databases">
        <title>Genome-Wide Identification Analysis in wild type Solanum Pinnatisectum Reveals Some Genes Defensing Phytophthora Infestans.</title>
        <authorList>
            <person name="Sun C."/>
        </authorList>
    </citation>
    <scope>NUCLEOTIDE SEQUENCE [LARGE SCALE GENOMIC DNA]</scope>
    <source>
        <strain evidence="3">LQN</strain>
        <tissue evidence="3">Leaf</tissue>
    </source>
</reference>
<sequence>MMAATTFLCVMEENITKETFEWVINEPLILRASSVINRLKDDINTNDFEQQRSHVASFIECYMKEYGVSKQEAYVEARKKLTNAWKDMNEEFLTFRSTIVCSRTSYKFCTLGIYIQRGQFYKYPKRI</sequence>
<protein>
    <recommendedName>
        <fullName evidence="2">Terpene synthase metal-binding domain-containing protein</fullName>
    </recommendedName>
</protein>
<dbReference type="InterPro" id="IPR050148">
    <property type="entry name" value="Terpene_synthase-like"/>
</dbReference>
<dbReference type="Pfam" id="PF03936">
    <property type="entry name" value="Terpene_synth_C"/>
    <property type="match status" value="1"/>
</dbReference>
<evidence type="ECO:0000313" key="3">
    <source>
        <dbReference type="EMBL" id="KAK4732880.1"/>
    </source>
</evidence>
<keyword evidence="4" id="KW-1185">Reference proteome</keyword>
<gene>
    <name evidence="3" type="ORF">R3W88_025868</name>
</gene>
<dbReference type="GO" id="GO:0010333">
    <property type="term" value="F:terpene synthase activity"/>
    <property type="evidence" value="ECO:0007669"/>
    <property type="project" value="InterPro"/>
</dbReference>
<evidence type="ECO:0000256" key="1">
    <source>
        <dbReference type="ARBA" id="ARBA00022723"/>
    </source>
</evidence>
<dbReference type="GO" id="GO:0016114">
    <property type="term" value="P:terpenoid biosynthetic process"/>
    <property type="evidence" value="ECO:0007669"/>
    <property type="project" value="InterPro"/>
</dbReference>